<feature type="region of interest" description="Disordered" evidence="1">
    <location>
        <begin position="171"/>
        <end position="214"/>
    </location>
</feature>
<dbReference type="AlphaFoldDB" id="A0A139H4X2"/>
<organism evidence="2 3">
    <name type="scientific">Pseudocercospora eumusae</name>
    <dbReference type="NCBI Taxonomy" id="321146"/>
    <lineage>
        <taxon>Eukaryota</taxon>
        <taxon>Fungi</taxon>
        <taxon>Dikarya</taxon>
        <taxon>Ascomycota</taxon>
        <taxon>Pezizomycotina</taxon>
        <taxon>Dothideomycetes</taxon>
        <taxon>Dothideomycetidae</taxon>
        <taxon>Mycosphaerellales</taxon>
        <taxon>Mycosphaerellaceae</taxon>
        <taxon>Pseudocercospora</taxon>
    </lineage>
</organism>
<dbReference type="EMBL" id="LFZN01000143">
    <property type="protein sequence ID" value="KXS97419.1"/>
    <property type="molecule type" value="Genomic_DNA"/>
</dbReference>
<feature type="region of interest" description="Disordered" evidence="1">
    <location>
        <begin position="1"/>
        <end position="143"/>
    </location>
</feature>
<proteinExistence type="predicted"/>
<feature type="compositionally biased region" description="Polar residues" evidence="1">
    <location>
        <begin position="115"/>
        <end position="124"/>
    </location>
</feature>
<protein>
    <submittedName>
        <fullName evidence="2">Uncharacterized protein</fullName>
    </submittedName>
</protein>
<name>A0A139H4X2_9PEZI</name>
<feature type="compositionally biased region" description="Basic residues" evidence="1">
    <location>
        <begin position="25"/>
        <end position="37"/>
    </location>
</feature>
<feature type="compositionally biased region" description="Polar residues" evidence="1">
    <location>
        <begin position="192"/>
        <end position="205"/>
    </location>
</feature>
<keyword evidence="3" id="KW-1185">Reference proteome</keyword>
<accession>A0A139H4X2</accession>
<sequence>MDNVLFYGQGDDASRRQVRSAATQHSHRVGPRKPKKGSGKESVAVKKRTAHQKSVSTASSSTDSPDDAGEATFAHPTARPLPTASASAYRGEGAAGRRKSSIGPKEGHDERGTKGISSSSQSLHRSPALRPVPAQGSSYQRLPQYSWTEYPRYGLSSGQPQSLKILAQVASGSQQYAGRTTVDRPQLPPPHSSRSLFVQSPTSDSADVVKQEQF</sequence>
<evidence type="ECO:0000313" key="3">
    <source>
        <dbReference type="Proteomes" id="UP000070133"/>
    </source>
</evidence>
<dbReference type="OrthoDB" id="3640637at2759"/>
<comment type="caution">
    <text evidence="2">The sequence shown here is derived from an EMBL/GenBank/DDBJ whole genome shotgun (WGS) entry which is preliminary data.</text>
</comment>
<dbReference type="Proteomes" id="UP000070133">
    <property type="component" value="Unassembled WGS sequence"/>
</dbReference>
<evidence type="ECO:0000256" key="1">
    <source>
        <dbReference type="SAM" id="MobiDB-lite"/>
    </source>
</evidence>
<evidence type="ECO:0000313" key="2">
    <source>
        <dbReference type="EMBL" id="KXS97419.1"/>
    </source>
</evidence>
<gene>
    <name evidence="2" type="ORF">AC578_8835</name>
</gene>
<feature type="compositionally biased region" description="Low complexity" evidence="1">
    <location>
        <begin position="54"/>
        <end position="63"/>
    </location>
</feature>
<reference evidence="2 3" key="1">
    <citation type="submission" date="2015-07" db="EMBL/GenBank/DDBJ databases">
        <title>Comparative genomics of the Sigatoka disease complex on banana suggests a link between parallel evolutionary changes in Pseudocercospora fijiensis and Pseudocercospora eumusae and increased virulence on the banana host.</title>
        <authorList>
            <person name="Chang T.-C."/>
            <person name="Salvucci A."/>
            <person name="Crous P.W."/>
            <person name="Stergiopoulos I."/>
        </authorList>
    </citation>
    <scope>NUCLEOTIDE SEQUENCE [LARGE SCALE GENOMIC DNA]</scope>
    <source>
        <strain evidence="2 3">CBS 114824</strain>
    </source>
</reference>